<dbReference type="AlphaFoldDB" id="A0AAW2EJF3"/>
<organism evidence="1 2">
    <name type="scientific">Cardiocondyla obscurior</name>
    <dbReference type="NCBI Taxonomy" id="286306"/>
    <lineage>
        <taxon>Eukaryota</taxon>
        <taxon>Metazoa</taxon>
        <taxon>Ecdysozoa</taxon>
        <taxon>Arthropoda</taxon>
        <taxon>Hexapoda</taxon>
        <taxon>Insecta</taxon>
        <taxon>Pterygota</taxon>
        <taxon>Neoptera</taxon>
        <taxon>Endopterygota</taxon>
        <taxon>Hymenoptera</taxon>
        <taxon>Apocrita</taxon>
        <taxon>Aculeata</taxon>
        <taxon>Formicoidea</taxon>
        <taxon>Formicidae</taxon>
        <taxon>Myrmicinae</taxon>
        <taxon>Cardiocondyla</taxon>
    </lineage>
</organism>
<dbReference type="Proteomes" id="UP001430953">
    <property type="component" value="Unassembled WGS sequence"/>
</dbReference>
<evidence type="ECO:0000313" key="1">
    <source>
        <dbReference type="EMBL" id="KAL0102491.1"/>
    </source>
</evidence>
<protein>
    <submittedName>
        <fullName evidence="1">Uncharacterized protein</fullName>
    </submittedName>
</protein>
<evidence type="ECO:0000313" key="2">
    <source>
        <dbReference type="Proteomes" id="UP001430953"/>
    </source>
</evidence>
<proteinExistence type="predicted"/>
<accession>A0AAW2EJF3</accession>
<sequence>MSYKRYRERDLQKRRRSVGEDFCGCGWITQLIVTAPYRVTSKCRDASEMFFSQLIDKPCRRPLSTSKQ</sequence>
<gene>
    <name evidence="1" type="ORF">PUN28_018048</name>
</gene>
<reference evidence="1 2" key="1">
    <citation type="submission" date="2023-03" db="EMBL/GenBank/DDBJ databases">
        <title>High recombination rates correlate with genetic variation in Cardiocondyla obscurior ants.</title>
        <authorList>
            <person name="Errbii M."/>
        </authorList>
    </citation>
    <scope>NUCLEOTIDE SEQUENCE [LARGE SCALE GENOMIC DNA]</scope>
    <source>
        <strain evidence="1">Alpha-2009</strain>
        <tissue evidence="1">Whole body</tissue>
    </source>
</reference>
<dbReference type="EMBL" id="JADYXP020000022">
    <property type="protein sequence ID" value="KAL0102491.1"/>
    <property type="molecule type" value="Genomic_DNA"/>
</dbReference>
<keyword evidence="2" id="KW-1185">Reference proteome</keyword>
<name>A0AAW2EJF3_9HYME</name>
<comment type="caution">
    <text evidence="1">The sequence shown here is derived from an EMBL/GenBank/DDBJ whole genome shotgun (WGS) entry which is preliminary data.</text>
</comment>